<gene>
    <name evidence="1" type="ORF">SteCoe_23595</name>
</gene>
<dbReference type="EMBL" id="MPUH01000603">
    <property type="protein sequence ID" value="OMJ76927.1"/>
    <property type="molecule type" value="Genomic_DNA"/>
</dbReference>
<protein>
    <submittedName>
        <fullName evidence="1">Uncharacterized protein</fullName>
    </submittedName>
</protein>
<evidence type="ECO:0000313" key="1">
    <source>
        <dbReference type="EMBL" id="OMJ76927.1"/>
    </source>
</evidence>
<dbReference type="AlphaFoldDB" id="A0A1R2BJH6"/>
<reference evidence="1 2" key="1">
    <citation type="submission" date="2016-11" db="EMBL/GenBank/DDBJ databases">
        <title>The macronuclear genome of Stentor coeruleus: a giant cell with tiny introns.</title>
        <authorList>
            <person name="Slabodnick M."/>
            <person name="Ruby J.G."/>
            <person name="Reiff S.B."/>
            <person name="Swart E.C."/>
            <person name="Gosai S."/>
            <person name="Prabakaran S."/>
            <person name="Witkowska E."/>
            <person name="Larue G.E."/>
            <person name="Fisher S."/>
            <person name="Freeman R.M."/>
            <person name="Gunawardena J."/>
            <person name="Chu W."/>
            <person name="Stover N.A."/>
            <person name="Gregory B.D."/>
            <person name="Nowacki M."/>
            <person name="Derisi J."/>
            <person name="Roy S.W."/>
            <person name="Marshall W.F."/>
            <person name="Sood P."/>
        </authorList>
    </citation>
    <scope>NUCLEOTIDE SEQUENCE [LARGE SCALE GENOMIC DNA]</scope>
    <source>
        <strain evidence="1">WM001</strain>
    </source>
</reference>
<proteinExistence type="predicted"/>
<evidence type="ECO:0000313" key="2">
    <source>
        <dbReference type="Proteomes" id="UP000187209"/>
    </source>
</evidence>
<sequence>METPSARTSHKQLLTSPSYSLNTFEFMHSTYKNFLTSNPISHNKTFDTKQVLLTTISSFKPRIIVHIILGDLYHNIYDYDPFHEILLKLGKKVGGKIYTVYDLNFKNTNDEETPEGYFVKDISEFFLEFDDGEIDFILIDYRDKMNDTMMKHVEFFKINYYASKKLCYKCVFMINDCYGVESNSCKLLSVLMQTHHWIQLESRCKCLFIKGFS</sequence>
<name>A0A1R2BJH6_9CILI</name>
<comment type="caution">
    <text evidence="1">The sequence shown here is derived from an EMBL/GenBank/DDBJ whole genome shotgun (WGS) entry which is preliminary data.</text>
</comment>
<keyword evidence="2" id="KW-1185">Reference proteome</keyword>
<accession>A0A1R2BJH6</accession>
<organism evidence="1 2">
    <name type="scientific">Stentor coeruleus</name>
    <dbReference type="NCBI Taxonomy" id="5963"/>
    <lineage>
        <taxon>Eukaryota</taxon>
        <taxon>Sar</taxon>
        <taxon>Alveolata</taxon>
        <taxon>Ciliophora</taxon>
        <taxon>Postciliodesmatophora</taxon>
        <taxon>Heterotrichea</taxon>
        <taxon>Heterotrichida</taxon>
        <taxon>Stentoridae</taxon>
        <taxon>Stentor</taxon>
    </lineage>
</organism>
<dbReference type="Proteomes" id="UP000187209">
    <property type="component" value="Unassembled WGS sequence"/>
</dbReference>